<dbReference type="AlphaFoldDB" id="A0AAD7N2S9"/>
<keyword evidence="2" id="KW-1185">Reference proteome</keyword>
<proteinExistence type="predicted"/>
<dbReference type="Proteomes" id="UP001215280">
    <property type="component" value="Unassembled WGS sequence"/>
</dbReference>
<gene>
    <name evidence="1" type="ORF">DFH07DRAFT_777543</name>
</gene>
<evidence type="ECO:0000313" key="1">
    <source>
        <dbReference type="EMBL" id="KAJ7743051.1"/>
    </source>
</evidence>
<sequence length="365" mass="40406">MPHCVTIENDYEWGNLARNVWGIWNFATILSSSLSSGPGVNVELHGSAHPPPNRRSSALRTLPYLHSIEFLGPDVSPTVILDHLTIPALDSSSPGFPANWNRYAQRDGRAWKELRRSSLFVKPSLIRVHHLPQNGLRLEIRSPQKWTSEEVDMTMKGNNVEAINARRVSWLAACILAPLARCSPILDNADGRLKEEFTSNSGCGTTIRGKCSFVPSPATATILARGEASWRNISGHAGVRVSDPRRAVLSREWASTRRVTAVGSVANELLERRERCGGLEGFGDDSGHPDSRQGCRKVEVAVDVDRHGRKVRCFYTKAQVNRLLKAGCLRLLPRDGNLGSGDPYEILPRPIMILQEDCYALHPND</sequence>
<reference evidence="1" key="1">
    <citation type="submission" date="2023-03" db="EMBL/GenBank/DDBJ databases">
        <title>Massive genome expansion in bonnet fungi (Mycena s.s.) driven by repeated elements and novel gene families across ecological guilds.</title>
        <authorList>
            <consortium name="Lawrence Berkeley National Laboratory"/>
            <person name="Harder C.B."/>
            <person name="Miyauchi S."/>
            <person name="Viragh M."/>
            <person name="Kuo A."/>
            <person name="Thoen E."/>
            <person name="Andreopoulos B."/>
            <person name="Lu D."/>
            <person name="Skrede I."/>
            <person name="Drula E."/>
            <person name="Henrissat B."/>
            <person name="Morin E."/>
            <person name="Kohler A."/>
            <person name="Barry K."/>
            <person name="LaButti K."/>
            <person name="Morin E."/>
            <person name="Salamov A."/>
            <person name="Lipzen A."/>
            <person name="Mereny Z."/>
            <person name="Hegedus B."/>
            <person name="Baldrian P."/>
            <person name="Stursova M."/>
            <person name="Weitz H."/>
            <person name="Taylor A."/>
            <person name="Grigoriev I.V."/>
            <person name="Nagy L.G."/>
            <person name="Martin F."/>
            <person name="Kauserud H."/>
        </authorList>
    </citation>
    <scope>NUCLEOTIDE SEQUENCE</scope>
    <source>
        <strain evidence="1">CBHHK188m</strain>
    </source>
</reference>
<accession>A0AAD7N2S9</accession>
<name>A0AAD7N2S9_9AGAR</name>
<evidence type="ECO:0000313" key="2">
    <source>
        <dbReference type="Proteomes" id="UP001215280"/>
    </source>
</evidence>
<comment type="caution">
    <text evidence="1">The sequence shown here is derived from an EMBL/GenBank/DDBJ whole genome shotgun (WGS) entry which is preliminary data.</text>
</comment>
<dbReference type="EMBL" id="JARJLG010000114">
    <property type="protein sequence ID" value="KAJ7743051.1"/>
    <property type="molecule type" value="Genomic_DNA"/>
</dbReference>
<protein>
    <submittedName>
        <fullName evidence="1">Uncharacterized protein</fullName>
    </submittedName>
</protein>
<organism evidence="1 2">
    <name type="scientific">Mycena maculata</name>
    <dbReference type="NCBI Taxonomy" id="230809"/>
    <lineage>
        <taxon>Eukaryota</taxon>
        <taxon>Fungi</taxon>
        <taxon>Dikarya</taxon>
        <taxon>Basidiomycota</taxon>
        <taxon>Agaricomycotina</taxon>
        <taxon>Agaricomycetes</taxon>
        <taxon>Agaricomycetidae</taxon>
        <taxon>Agaricales</taxon>
        <taxon>Marasmiineae</taxon>
        <taxon>Mycenaceae</taxon>
        <taxon>Mycena</taxon>
    </lineage>
</organism>